<keyword evidence="6 11" id="KW-0479">Metal-binding</keyword>
<dbReference type="GO" id="GO:0005634">
    <property type="term" value="C:nucleus"/>
    <property type="evidence" value="ECO:0007669"/>
    <property type="project" value="TreeGrafter"/>
</dbReference>
<dbReference type="GO" id="GO:0008270">
    <property type="term" value="F:zinc ion binding"/>
    <property type="evidence" value="ECO:0007669"/>
    <property type="project" value="UniProtKB-UniRule"/>
</dbReference>
<keyword evidence="8 11" id="KW-0833">Ubl conjugation pathway</keyword>
<dbReference type="InterPro" id="IPR037197">
    <property type="entry name" value="WWE_dom_sf"/>
</dbReference>
<dbReference type="PROSITE" id="PS50918">
    <property type="entry name" value="WWE"/>
    <property type="match status" value="1"/>
</dbReference>
<proteinExistence type="predicted"/>
<sequence length="223" mass="25538">MATCLKRSEDKITGDDKTEDEEEIDESSDSMHGPSVEAVSLTNNDPEGITTVEIKKKSTAKKSKKKDVKTDEPQNETLDCPVCLGPAVFPVRIPCGHIFCFLCVKGAARQANRCPMCRQHIPVDFDKNPNVLERQEVEIFDDGYQWFYEGKNGWWQYEKSTSEEIEQNFKLENKKFDLLICGTMYTIDLDRNVQYNRENPTRRRKVKREKANNIAVKGVAGVH</sequence>
<dbReference type="GO" id="GO:0005829">
    <property type="term" value="C:cytosol"/>
    <property type="evidence" value="ECO:0007669"/>
    <property type="project" value="UniProtKB-SubCell"/>
</dbReference>
<dbReference type="PROSITE" id="PS00518">
    <property type="entry name" value="ZF_RING_1"/>
    <property type="match status" value="1"/>
</dbReference>
<dbReference type="InterPro" id="IPR004170">
    <property type="entry name" value="WWE_dom"/>
</dbReference>
<dbReference type="SMART" id="SM00184">
    <property type="entry name" value="RING"/>
    <property type="match status" value="1"/>
</dbReference>
<comment type="catalytic activity">
    <reaction evidence="1 11">
        <text>S-ubiquitinyl-[E2 ubiquitin-conjugating enzyme]-L-cysteine + [acceptor protein]-L-lysine = [E2 ubiquitin-conjugating enzyme]-L-cysteine + N(6)-ubiquitinyl-[acceptor protein]-L-lysine.</text>
        <dbReference type="EC" id="2.3.2.27"/>
    </reaction>
</comment>
<accession>A0A2S2QP77</accession>
<evidence type="ECO:0000256" key="12">
    <source>
        <dbReference type="SAM" id="MobiDB-lite"/>
    </source>
</evidence>
<dbReference type="InterPro" id="IPR044110">
    <property type="entry name" value="RING-HC_RNF146"/>
</dbReference>
<dbReference type="Proteomes" id="UP000694846">
    <property type="component" value="Unplaced"/>
</dbReference>
<dbReference type="InterPro" id="IPR018123">
    <property type="entry name" value="WWE-dom_subgr"/>
</dbReference>
<evidence type="ECO:0000256" key="10">
    <source>
        <dbReference type="PROSITE-ProRule" id="PRU00175"/>
    </source>
</evidence>
<name>A0A2S2QP77_9HEMI</name>
<dbReference type="SMART" id="SM00678">
    <property type="entry name" value="WWE"/>
    <property type="match status" value="1"/>
</dbReference>
<dbReference type="GO" id="GO:0061630">
    <property type="term" value="F:ubiquitin protein ligase activity"/>
    <property type="evidence" value="ECO:0007669"/>
    <property type="project" value="UniProtKB-UniRule"/>
</dbReference>
<dbReference type="PANTHER" id="PTHR13417:SF2">
    <property type="entry name" value="E3 UBIQUITIN-PROTEIN LIGASE RNF146"/>
    <property type="match status" value="1"/>
</dbReference>
<evidence type="ECO:0000313" key="15">
    <source>
        <dbReference type="EMBL" id="MBY79579.1"/>
    </source>
</evidence>
<keyword evidence="3 11" id="KW-0963">Cytoplasm</keyword>
<dbReference type="InterPro" id="IPR001841">
    <property type="entry name" value="Znf_RING"/>
</dbReference>
<dbReference type="SUPFAM" id="SSF117839">
    <property type="entry name" value="WWE domain"/>
    <property type="match status" value="1"/>
</dbReference>
<evidence type="ECO:0000256" key="9">
    <source>
        <dbReference type="ARBA" id="ARBA00022833"/>
    </source>
</evidence>
<comment type="function">
    <text evidence="11">E3 ubiquitin-protein ligase that specifically binds poly-ADP-ribosylated proteins and mediates their ubiquitination and subsequent degradation.</text>
</comment>
<comment type="PTM">
    <text evidence="11">Ubiquitinated; autoubiquitinated.</text>
</comment>
<feature type="compositionally biased region" description="Basic and acidic residues" evidence="12">
    <location>
        <begin position="1"/>
        <end position="16"/>
    </location>
</feature>
<keyword evidence="4 11" id="KW-0808">Transferase</keyword>
<dbReference type="InterPro" id="IPR033509">
    <property type="entry name" value="RNF146"/>
</dbReference>
<dbReference type="EC" id="2.3.2.27" evidence="11"/>
<comment type="subcellular location">
    <subcellularLocation>
        <location evidence="2 11">Cytoplasm</location>
        <location evidence="2 11">Cytosol</location>
    </subcellularLocation>
</comment>
<dbReference type="Gene3D" id="3.30.40.10">
    <property type="entry name" value="Zinc/RING finger domain, C3HC4 (zinc finger)"/>
    <property type="match status" value="1"/>
</dbReference>
<keyword evidence="9 11" id="KW-0862">Zinc</keyword>
<dbReference type="InterPro" id="IPR017907">
    <property type="entry name" value="Znf_RING_CS"/>
</dbReference>
<keyword evidence="16" id="KW-1185">Reference proteome</keyword>
<dbReference type="PANTHER" id="PTHR13417">
    <property type="entry name" value="E3 UBIQUITIN-PROTEIN LIGASE RNF146"/>
    <property type="match status" value="1"/>
</dbReference>
<keyword evidence="7 10" id="KW-0863">Zinc-finger</keyword>
<evidence type="ECO:0000256" key="1">
    <source>
        <dbReference type="ARBA" id="ARBA00000900"/>
    </source>
</evidence>
<feature type="domain" description="WWE" evidence="14">
    <location>
        <begin position="130"/>
        <end position="208"/>
    </location>
</feature>
<reference evidence="17" key="2">
    <citation type="submission" date="2025-04" db="UniProtKB">
        <authorList>
            <consortium name="RefSeq"/>
        </authorList>
    </citation>
    <scope>IDENTIFICATION</scope>
    <source>
        <tissue evidence="17">Whole body</tissue>
    </source>
</reference>
<evidence type="ECO:0000256" key="3">
    <source>
        <dbReference type="ARBA" id="ARBA00022490"/>
    </source>
</evidence>
<evidence type="ECO:0000256" key="7">
    <source>
        <dbReference type="ARBA" id="ARBA00022771"/>
    </source>
</evidence>
<feature type="domain" description="RING-type" evidence="13">
    <location>
        <begin position="80"/>
        <end position="118"/>
    </location>
</feature>
<dbReference type="RefSeq" id="XP_025406759.1">
    <property type="nucleotide sequence ID" value="XM_025550974.1"/>
</dbReference>
<dbReference type="Pfam" id="PF02825">
    <property type="entry name" value="WWE"/>
    <property type="match status" value="1"/>
</dbReference>
<feature type="compositionally biased region" description="Acidic residues" evidence="12">
    <location>
        <begin position="17"/>
        <end position="28"/>
    </location>
</feature>
<organism evidence="15">
    <name type="scientific">Sipha flava</name>
    <name type="common">yellow sugarcane aphid</name>
    <dbReference type="NCBI Taxonomy" id="143950"/>
    <lineage>
        <taxon>Eukaryota</taxon>
        <taxon>Metazoa</taxon>
        <taxon>Ecdysozoa</taxon>
        <taxon>Arthropoda</taxon>
        <taxon>Hexapoda</taxon>
        <taxon>Insecta</taxon>
        <taxon>Pterygota</taxon>
        <taxon>Neoptera</taxon>
        <taxon>Paraneoptera</taxon>
        <taxon>Hemiptera</taxon>
        <taxon>Sternorrhyncha</taxon>
        <taxon>Aphidomorpha</taxon>
        <taxon>Aphidoidea</taxon>
        <taxon>Aphididae</taxon>
        <taxon>Sipha</taxon>
    </lineage>
</organism>
<dbReference type="UniPathway" id="UPA00143"/>
<evidence type="ECO:0000256" key="2">
    <source>
        <dbReference type="ARBA" id="ARBA00004514"/>
    </source>
</evidence>
<evidence type="ECO:0000256" key="4">
    <source>
        <dbReference type="ARBA" id="ARBA00022679"/>
    </source>
</evidence>
<dbReference type="SUPFAM" id="SSF57850">
    <property type="entry name" value="RING/U-box"/>
    <property type="match status" value="1"/>
</dbReference>
<gene>
    <name evidence="15" type="primary">RNF146</name>
    <name evidence="17" type="synonym">LOC112680780</name>
    <name evidence="15" type="ORF">g.2630</name>
</gene>
<evidence type="ECO:0000256" key="8">
    <source>
        <dbReference type="ARBA" id="ARBA00022786"/>
    </source>
</evidence>
<protein>
    <recommendedName>
        <fullName evidence="11">E3 ubiquitin-protein ligase</fullName>
        <ecNumber evidence="11">2.3.2.27</ecNumber>
    </recommendedName>
</protein>
<evidence type="ECO:0000256" key="11">
    <source>
        <dbReference type="RuleBase" id="RU367115"/>
    </source>
</evidence>
<reference evidence="15" key="1">
    <citation type="submission" date="2018-04" db="EMBL/GenBank/DDBJ databases">
        <title>Transcriptome assembly of Sipha flava.</title>
        <authorList>
            <person name="Scully E.D."/>
            <person name="Geib S.M."/>
            <person name="Palmer N.A."/>
            <person name="Koch K."/>
            <person name="Bradshaw J."/>
            <person name="Heng-Moss T."/>
            <person name="Sarath G."/>
        </authorList>
    </citation>
    <scope>NUCLEOTIDE SEQUENCE</scope>
</reference>
<dbReference type="EMBL" id="GGMS01010376">
    <property type="protein sequence ID" value="MBY79579.1"/>
    <property type="molecule type" value="Transcribed_RNA"/>
</dbReference>
<dbReference type="GO" id="GO:0006511">
    <property type="term" value="P:ubiquitin-dependent protein catabolic process"/>
    <property type="evidence" value="ECO:0007669"/>
    <property type="project" value="UniProtKB-UniRule"/>
</dbReference>
<dbReference type="Pfam" id="PF13639">
    <property type="entry name" value="zf-RING_2"/>
    <property type="match status" value="1"/>
</dbReference>
<comment type="pathway">
    <text evidence="11">Protein modification; protein ubiquitination.</text>
</comment>
<evidence type="ECO:0000313" key="16">
    <source>
        <dbReference type="Proteomes" id="UP000694846"/>
    </source>
</evidence>
<feature type="region of interest" description="Disordered" evidence="12">
    <location>
        <begin position="1"/>
        <end position="75"/>
    </location>
</feature>
<evidence type="ECO:0000259" key="13">
    <source>
        <dbReference type="PROSITE" id="PS50089"/>
    </source>
</evidence>
<keyword evidence="5" id="KW-0879">Wnt signaling pathway</keyword>
<evidence type="ECO:0000313" key="17">
    <source>
        <dbReference type="RefSeq" id="XP_025406759.1"/>
    </source>
</evidence>
<dbReference type="PROSITE" id="PS50089">
    <property type="entry name" value="ZF_RING_2"/>
    <property type="match status" value="1"/>
</dbReference>
<dbReference type="InterPro" id="IPR013083">
    <property type="entry name" value="Znf_RING/FYVE/PHD"/>
</dbReference>
<dbReference type="OrthoDB" id="10065815at2759"/>
<evidence type="ECO:0000256" key="5">
    <source>
        <dbReference type="ARBA" id="ARBA00022687"/>
    </source>
</evidence>
<dbReference type="GO" id="GO:0016055">
    <property type="term" value="P:Wnt signaling pathway"/>
    <property type="evidence" value="ECO:0007669"/>
    <property type="project" value="UniProtKB-KW"/>
</dbReference>
<comment type="domain">
    <text evidence="11">The WWE domain mediates non-covalent poly(ADP-ribose)-binding.</text>
</comment>
<dbReference type="AlphaFoldDB" id="A0A2S2QP77"/>
<dbReference type="CDD" id="cd16546">
    <property type="entry name" value="RING-HC_RNF146"/>
    <property type="match status" value="1"/>
</dbReference>
<feature type="compositionally biased region" description="Basic residues" evidence="12">
    <location>
        <begin position="57"/>
        <end position="67"/>
    </location>
</feature>
<dbReference type="Gene3D" id="3.30.720.50">
    <property type="match status" value="1"/>
</dbReference>
<evidence type="ECO:0000256" key="6">
    <source>
        <dbReference type="ARBA" id="ARBA00022723"/>
    </source>
</evidence>
<dbReference type="GO" id="GO:0051865">
    <property type="term" value="P:protein autoubiquitination"/>
    <property type="evidence" value="ECO:0007669"/>
    <property type="project" value="UniProtKB-UniRule"/>
</dbReference>
<dbReference type="GO" id="GO:0072572">
    <property type="term" value="F:poly-ADP-D-ribose binding"/>
    <property type="evidence" value="ECO:0007669"/>
    <property type="project" value="UniProtKB-UniRule"/>
</dbReference>
<evidence type="ECO:0000259" key="14">
    <source>
        <dbReference type="PROSITE" id="PS50918"/>
    </source>
</evidence>